<dbReference type="Gene3D" id="2.60.120.10">
    <property type="entry name" value="Jelly Rolls"/>
    <property type="match status" value="1"/>
</dbReference>
<comment type="caution">
    <text evidence="2">The sequence shown here is derived from an EMBL/GenBank/DDBJ whole genome shotgun (WGS) entry which is preliminary data.</text>
</comment>
<dbReference type="CDD" id="cd02233">
    <property type="entry name" value="cupin_HNL-like"/>
    <property type="match status" value="1"/>
</dbReference>
<dbReference type="Proteomes" id="UP000505077">
    <property type="component" value="Unassembled WGS sequence"/>
</dbReference>
<gene>
    <name evidence="2" type="ORF">ZNDK_1211</name>
</gene>
<sequence length="165" mass="17890">MKFTTVIIALGLMISIGSFYGRVNAAEPQKSQTITKTGTQASIKGPDAFFTGAVRIDPLFGAKHPDAPFTGGYVTFEPGARSFWHTHPTGQHLLVISGVGRTGEWQGKVEEIKAGDILWCPPSVKHWHGASPDKAMTHMAITGTLPDGKNVEWMEPVTGEQYNIK</sequence>
<protein>
    <submittedName>
        <fullName evidence="2">4-carboxymuconolactone decarboxylase</fullName>
    </submittedName>
</protein>
<organism evidence="2 3">
    <name type="scientific">Candidatus Desulfovibrio kirbyi</name>
    <dbReference type="NCBI Taxonomy" id="2696086"/>
    <lineage>
        <taxon>Bacteria</taxon>
        <taxon>Pseudomonadati</taxon>
        <taxon>Thermodesulfobacteriota</taxon>
        <taxon>Desulfovibrionia</taxon>
        <taxon>Desulfovibrionales</taxon>
        <taxon>Desulfovibrionaceae</taxon>
        <taxon>Desulfovibrio</taxon>
    </lineage>
</organism>
<evidence type="ECO:0000313" key="3">
    <source>
        <dbReference type="Proteomes" id="UP000505077"/>
    </source>
</evidence>
<feature type="domain" description="Cupin type-2" evidence="1">
    <location>
        <begin position="73"/>
        <end position="136"/>
    </location>
</feature>
<proteinExistence type="predicted"/>
<evidence type="ECO:0000259" key="1">
    <source>
        <dbReference type="Pfam" id="PF07883"/>
    </source>
</evidence>
<evidence type="ECO:0000313" key="2">
    <source>
        <dbReference type="EMBL" id="GFH63440.1"/>
    </source>
</evidence>
<dbReference type="PANTHER" id="PTHR43698">
    <property type="entry name" value="RIBD C-TERMINAL DOMAIN CONTAINING PROTEIN"/>
    <property type="match status" value="1"/>
</dbReference>
<dbReference type="SUPFAM" id="SSF51182">
    <property type="entry name" value="RmlC-like cupins"/>
    <property type="match status" value="1"/>
</dbReference>
<dbReference type="PANTHER" id="PTHR43698:SF1">
    <property type="entry name" value="BLL4564 PROTEIN"/>
    <property type="match status" value="1"/>
</dbReference>
<dbReference type="Pfam" id="PF07883">
    <property type="entry name" value="Cupin_2"/>
    <property type="match status" value="1"/>
</dbReference>
<dbReference type="AlphaFoldDB" id="A0A6L2R7B2"/>
<name>A0A6L2R7B2_9BACT</name>
<reference evidence="2 3" key="1">
    <citation type="journal article" date="2020" name="ISME J.">
        <title>Parallel Reductive Genome Evolution in Desulfovibrio Ectosymbionts Independently Acquired by Trichonympha Protists in the Termite Gut.</title>
        <authorList>
            <person name="Takeuchi M."/>
            <person name="Kuwahara H."/>
            <person name="Murakami T."/>
            <person name="Takahashi K."/>
            <person name="Kajitani R."/>
            <person name="Toyoda A."/>
            <person name="Itoh T."/>
            <person name="Ohkuma M."/>
            <person name="Hongoh Y."/>
        </authorList>
    </citation>
    <scope>NUCLEOTIDE SEQUENCE [LARGE SCALE GENOMIC DNA]</scope>
    <source>
        <strain evidence="2">ZnDsv-02</strain>
    </source>
</reference>
<dbReference type="EMBL" id="BLLL01000017">
    <property type="protein sequence ID" value="GFH63440.1"/>
    <property type="molecule type" value="Genomic_DNA"/>
</dbReference>
<accession>A0A6L2R7B2</accession>
<dbReference type="InterPro" id="IPR011051">
    <property type="entry name" value="RmlC_Cupin_sf"/>
</dbReference>
<dbReference type="InterPro" id="IPR013096">
    <property type="entry name" value="Cupin_2"/>
</dbReference>
<dbReference type="InterPro" id="IPR047263">
    <property type="entry name" value="HNL-like_cupin"/>
</dbReference>
<dbReference type="InterPro" id="IPR014710">
    <property type="entry name" value="RmlC-like_jellyroll"/>
</dbReference>